<evidence type="ECO:0000256" key="1">
    <source>
        <dbReference type="SAM" id="Phobius"/>
    </source>
</evidence>
<feature type="transmembrane region" description="Helical" evidence="1">
    <location>
        <begin position="316"/>
        <end position="335"/>
    </location>
</feature>
<feature type="transmembrane region" description="Helical" evidence="1">
    <location>
        <begin position="341"/>
        <end position="361"/>
    </location>
</feature>
<feature type="transmembrane region" description="Helical" evidence="1">
    <location>
        <begin position="245"/>
        <end position="265"/>
    </location>
</feature>
<organism evidence="2 3">
    <name type="scientific">Algoriphagus chordae</name>
    <dbReference type="NCBI Taxonomy" id="237019"/>
    <lineage>
        <taxon>Bacteria</taxon>
        <taxon>Pseudomonadati</taxon>
        <taxon>Bacteroidota</taxon>
        <taxon>Cytophagia</taxon>
        <taxon>Cytophagales</taxon>
        <taxon>Cyclobacteriaceae</taxon>
        <taxon>Algoriphagus</taxon>
    </lineage>
</organism>
<dbReference type="Proteomes" id="UP000248882">
    <property type="component" value="Unassembled WGS sequence"/>
</dbReference>
<dbReference type="RefSeq" id="WP_111319328.1">
    <property type="nucleotide sequence ID" value="NZ_QKZT01000008.1"/>
</dbReference>
<proteinExistence type="predicted"/>
<evidence type="ECO:0000313" key="3">
    <source>
        <dbReference type="Proteomes" id="UP000248882"/>
    </source>
</evidence>
<protein>
    <recommendedName>
        <fullName evidence="4">O-antigen/teichoic acid export membrane protein</fullName>
    </recommendedName>
</protein>
<accession>A0A2W7QTV8</accession>
<keyword evidence="1" id="KW-1133">Transmembrane helix</keyword>
<feature type="transmembrane region" description="Helical" evidence="1">
    <location>
        <begin position="203"/>
        <end position="224"/>
    </location>
</feature>
<sequence>MLGTMIVLSDGGLSTGVTSLMGKVWKDKTKSGIVLASGFKLKNIFSIVSIVIVSPILYYLLVTNGATWFFSVFIIAAMIPAFLSSMSMQLYQIPLLINQEVIPLQKNHLSVNLARVALLACSIFIFPFAFVAVLSNGIPQVWGNFKLKYLSSFFVNSNQKADKEVSVELIKFVKRILPGSIYYCISGQLTIWIISFLGSTDSIAQIGAISRVAMALTIISTVFHTLITPRFIRLKYDKTLIFNRYLQIVVGMVMIASLCVAFFWLFSDYVLWILGPNYSNLNFELVLFIIGASIDLVVGVLFILNSNRGWLVNPVLNIFIGVMSIVVGVVLFDVSSLVGVLYFKLFVSLIVLVYYFSFGLFKISKIPKLS</sequence>
<gene>
    <name evidence="2" type="ORF">LV85_02238</name>
</gene>
<keyword evidence="1" id="KW-0812">Transmembrane</keyword>
<dbReference type="AlphaFoldDB" id="A0A2W7QTV8"/>
<name>A0A2W7QTV8_9BACT</name>
<keyword evidence="3" id="KW-1185">Reference proteome</keyword>
<feature type="transmembrane region" description="Helical" evidence="1">
    <location>
        <begin position="68"/>
        <end position="93"/>
    </location>
</feature>
<feature type="transmembrane region" description="Helical" evidence="1">
    <location>
        <begin position="113"/>
        <end position="138"/>
    </location>
</feature>
<dbReference type="EMBL" id="QKZT01000008">
    <property type="protein sequence ID" value="PZX52088.1"/>
    <property type="molecule type" value="Genomic_DNA"/>
</dbReference>
<feature type="transmembrane region" description="Helical" evidence="1">
    <location>
        <begin position="285"/>
        <end position="304"/>
    </location>
</feature>
<reference evidence="2 3" key="1">
    <citation type="submission" date="2018-06" db="EMBL/GenBank/DDBJ databases">
        <title>Genomic Encyclopedia of Archaeal and Bacterial Type Strains, Phase II (KMG-II): from individual species to whole genera.</title>
        <authorList>
            <person name="Goeker M."/>
        </authorList>
    </citation>
    <scope>NUCLEOTIDE SEQUENCE [LARGE SCALE GENOMIC DNA]</scope>
    <source>
        <strain evidence="2 3">DSM 19830</strain>
    </source>
</reference>
<evidence type="ECO:0008006" key="4">
    <source>
        <dbReference type="Google" id="ProtNLM"/>
    </source>
</evidence>
<feature type="transmembrane region" description="Helical" evidence="1">
    <location>
        <begin position="180"/>
        <end position="197"/>
    </location>
</feature>
<comment type="caution">
    <text evidence="2">The sequence shown here is derived from an EMBL/GenBank/DDBJ whole genome shotgun (WGS) entry which is preliminary data.</text>
</comment>
<evidence type="ECO:0000313" key="2">
    <source>
        <dbReference type="EMBL" id="PZX52088.1"/>
    </source>
</evidence>
<feature type="transmembrane region" description="Helical" evidence="1">
    <location>
        <begin position="44"/>
        <end position="61"/>
    </location>
</feature>
<dbReference type="OrthoDB" id="846354at2"/>
<keyword evidence="1" id="KW-0472">Membrane</keyword>